<dbReference type="AlphaFoldDB" id="A0A242K6T4"/>
<dbReference type="Pfam" id="PF11907">
    <property type="entry name" value="DUF3427"/>
    <property type="match status" value="1"/>
</dbReference>
<gene>
    <name evidence="3" type="ORF">A5888_002234</name>
</gene>
<dbReference type="EMBL" id="NGMM01000003">
    <property type="protein sequence ID" value="OTP16020.1"/>
    <property type="molecule type" value="Genomic_DNA"/>
</dbReference>
<proteinExistence type="predicted"/>
<reference evidence="3" key="1">
    <citation type="submission" date="2017-05" db="EMBL/GenBank/DDBJ databases">
        <title>The Genome Sequence of Enterococcus sp. 9E7_DIV0242.</title>
        <authorList>
            <consortium name="The Broad Institute Genomics Platform"/>
            <consortium name="The Broad Institute Genomic Center for Infectious Diseases"/>
            <person name="Earl A."/>
            <person name="Manson A."/>
            <person name="Schwartman J."/>
            <person name="Gilmore M."/>
            <person name="Abouelleil A."/>
            <person name="Cao P."/>
            <person name="Chapman S."/>
            <person name="Cusick C."/>
            <person name="Shea T."/>
            <person name="Young S."/>
            <person name="Neafsey D."/>
            <person name="Nusbaum C."/>
            <person name="Birren B."/>
        </authorList>
    </citation>
    <scope>NUCLEOTIDE SEQUENCE [LARGE SCALE GENOMIC DNA]</scope>
    <source>
        <strain evidence="3">9E7_DIV0242</strain>
    </source>
</reference>
<sequence>MCIRDRDQPLIKIEKDTYYLAEDFSKCLDKNPWFHKNVMDVINTSFERSNRYDLTRPLTYNEVYTRQDVCRLLNWENDEKGTMYGYRIKYDTFPIFVNYHKDDSIDNSVKYEDELIDRHTLLWYTKANRNMNSAEVKALINYEESDLAIHIFVQKEVNQSSEFIYLGQGYPKKKTIEPQVVKDKNGKDTDIVHVELALEKPVPLETYDFIKQR</sequence>
<feature type="domain" description="DUF3427" evidence="1">
    <location>
        <begin position="58"/>
        <end position="208"/>
    </location>
</feature>
<evidence type="ECO:0008006" key="4">
    <source>
        <dbReference type="Google" id="ProtNLM"/>
    </source>
</evidence>
<accession>A0A242K6T4</accession>
<feature type="domain" description="DUF8090" evidence="2">
    <location>
        <begin position="8"/>
        <end position="53"/>
    </location>
</feature>
<dbReference type="InterPro" id="IPR021835">
    <property type="entry name" value="DUF3427"/>
</dbReference>
<organism evidence="3">
    <name type="scientific">Candidatus Enterococcus clewellii</name>
    <dbReference type="NCBI Taxonomy" id="1834193"/>
    <lineage>
        <taxon>Bacteria</taxon>
        <taxon>Bacillati</taxon>
        <taxon>Bacillota</taxon>
        <taxon>Bacilli</taxon>
        <taxon>Lactobacillales</taxon>
        <taxon>Enterococcaceae</taxon>
        <taxon>Enterococcus</taxon>
    </lineage>
</organism>
<dbReference type="InterPro" id="IPR058403">
    <property type="entry name" value="DUF8090"/>
</dbReference>
<evidence type="ECO:0000313" key="3">
    <source>
        <dbReference type="EMBL" id="OTP16020.1"/>
    </source>
</evidence>
<evidence type="ECO:0000259" key="2">
    <source>
        <dbReference type="Pfam" id="PF26350"/>
    </source>
</evidence>
<evidence type="ECO:0000259" key="1">
    <source>
        <dbReference type="Pfam" id="PF11907"/>
    </source>
</evidence>
<comment type="caution">
    <text evidence="3">The sequence shown here is derived from an EMBL/GenBank/DDBJ whole genome shotgun (WGS) entry which is preliminary data.</text>
</comment>
<dbReference type="OrthoDB" id="9802848at2"/>
<dbReference type="Pfam" id="PF26350">
    <property type="entry name" value="DUF8090"/>
    <property type="match status" value="1"/>
</dbReference>
<protein>
    <recommendedName>
        <fullName evidence="4">DUF3427 domain-containing protein</fullName>
    </recommendedName>
</protein>
<name>A0A242K6T4_9ENTE</name>